<reference evidence="1" key="1">
    <citation type="journal article" date="2021" name="Mol. Plant Microbe Interact.">
        <title>Complete Genome Sequence of the Plant-Pathogenic Fungus Colletotrichum lupini.</title>
        <authorList>
            <person name="Baroncelli R."/>
            <person name="Pensec F."/>
            <person name="Da Lio D."/>
            <person name="Boufleur T."/>
            <person name="Vicente I."/>
            <person name="Sarrocco S."/>
            <person name="Picot A."/>
            <person name="Baraldi E."/>
            <person name="Sukno S."/>
            <person name="Thon M."/>
            <person name="Le Floch G."/>
        </authorList>
    </citation>
    <scope>NUCLEOTIDE SEQUENCE</scope>
    <source>
        <strain evidence="1">IMI 504893</strain>
    </source>
</reference>
<dbReference type="Proteomes" id="UP000830671">
    <property type="component" value="Chromosome 5"/>
</dbReference>
<accession>A0A9Q8SXF9</accession>
<dbReference type="EMBL" id="CP019477">
    <property type="protein sequence ID" value="UQC84392.1"/>
    <property type="molecule type" value="Genomic_DNA"/>
</dbReference>
<evidence type="ECO:0000313" key="1">
    <source>
        <dbReference type="EMBL" id="UQC84392.1"/>
    </source>
</evidence>
<gene>
    <name evidence="1" type="ORF">CLUP02_09889</name>
</gene>
<proteinExistence type="predicted"/>
<keyword evidence="2" id="KW-1185">Reference proteome</keyword>
<dbReference type="KEGG" id="clup:CLUP02_09889"/>
<sequence length="216" mass="24355">MELQIQNHNNCTRYMTELLLGWPASNLISPHQRYHDSQSSPKDYEVWVYSRRLLLDMETRKKPTSTIGGAATDDRGVFGDVSSRILGFSVIHIVARFILRKARCPHREIDKLWVLTYRTLKTLEALNFLHPTSTMKFATVLGLLSLATAVTAEHYCFGGCVKCYCGDIQYDDHRCSMCTCNPNAYKSTNSENKQGNCDQPGGFHLGCGYNSNGNCK</sequence>
<dbReference type="AlphaFoldDB" id="A0A9Q8SXF9"/>
<evidence type="ECO:0000313" key="2">
    <source>
        <dbReference type="Proteomes" id="UP000830671"/>
    </source>
</evidence>
<name>A0A9Q8SXF9_9PEZI</name>
<dbReference type="RefSeq" id="XP_049146010.1">
    <property type="nucleotide sequence ID" value="XM_049288866.1"/>
</dbReference>
<organism evidence="1 2">
    <name type="scientific">Colletotrichum lupini</name>
    <dbReference type="NCBI Taxonomy" id="145971"/>
    <lineage>
        <taxon>Eukaryota</taxon>
        <taxon>Fungi</taxon>
        <taxon>Dikarya</taxon>
        <taxon>Ascomycota</taxon>
        <taxon>Pezizomycotina</taxon>
        <taxon>Sordariomycetes</taxon>
        <taxon>Hypocreomycetidae</taxon>
        <taxon>Glomerellales</taxon>
        <taxon>Glomerellaceae</taxon>
        <taxon>Colletotrichum</taxon>
        <taxon>Colletotrichum acutatum species complex</taxon>
    </lineage>
</organism>
<protein>
    <submittedName>
        <fullName evidence="1">Uncharacterized protein</fullName>
    </submittedName>
</protein>
<dbReference type="GeneID" id="73343876"/>